<dbReference type="PANTHER" id="PTHR23248">
    <property type="entry name" value="PHOSPHOLIPID SCRAMBLASE-RELATED"/>
    <property type="match status" value="1"/>
</dbReference>
<gene>
    <name evidence="4" type="primary">LOC112054221</name>
</gene>
<dbReference type="Proteomes" id="UP001652582">
    <property type="component" value="Chromosome 25"/>
</dbReference>
<protein>
    <recommendedName>
        <fullName evidence="2">Phospholipid scramblase</fullName>
    </recommendedName>
</protein>
<keyword evidence="2" id="KW-0106">Calcium</keyword>
<evidence type="ECO:0000256" key="2">
    <source>
        <dbReference type="RuleBase" id="RU363116"/>
    </source>
</evidence>
<organism evidence="3 4">
    <name type="scientific">Bicyclus anynana</name>
    <name type="common">Squinting bush brown butterfly</name>
    <dbReference type="NCBI Taxonomy" id="110368"/>
    <lineage>
        <taxon>Eukaryota</taxon>
        <taxon>Metazoa</taxon>
        <taxon>Ecdysozoa</taxon>
        <taxon>Arthropoda</taxon>
        <taxon>Hexapoda</taxon>
        <taxon>Insecta</taxon>
        <taxon>Pterygota</taxon>
        <taxon>Neoptera</taxon>
        <taxon>Endopterygota</taxon>
        <taxon>Lepidoptera</taxon>
        <taxon>Glossata</taxon>
        <taxon>Ditrysia</taxon>
        <taxon>Papilionoidea</taxon>
        <taxon>Nymphalidae</taxon>
        <taxon>Satyrinae</taxon>
        <taxon>Satyrini</taxon>
        <taxon>Mycalesina</taxon>
        <taxon>Bicyclus</taxon>
    </lineage>
</organism>
<comment type="function">
    <text evidence="2">May mediate accelerated ATP-independent bidirectional transbilayer migration of phospholipids upon binding calcium ions that results in a loss of phospholipid asymmetry in the plasma membrane.</text>
</comment>
<dbReference type="PANTHER" id="PTHR23248:SF9">
    <property type="entry name" value="PHOSPHOLIPID SCRAMBLASE"/>
    <property type="match status" value="1"/>
</dbReference>
<name>A0ABM3M1R2_BICAN</name>
<dbReference type="SUPFAM" id="SSF54518">
    <property type="entry name" value="Tubby C-terminal domain-like"/>
    <property type="match status" value="1"/>
</dbReference>
<keyword evidence="3" id="KW-1185">Reference proteome</keyword>
<dbReference type="Pfam" id="PF03803">
    <property type="entry name" value="Scramblase"/>
    <property type="match status" value="1"/>
</dbReference>
<evidence type="ECO:0000256" key="1">
    <source>
        <dbReference type="ARBA" id="ARBA00005350"/>
    </source>
</evidence>
<dbReference type="InterPro" id="IPR005552">
    <property type="entry name" value="Scramblase"/>
</dbReference>
<dbReference type="InterPro" id="IPR025659">
    <property type="entry name" value="Tubby-like_C"/>
</dbReference>
<sequence>MMTHATPIPPDLEPYKDFVKSPLETPLVQVQSADEDNVPQVDPPHVLQELESVERLFITKRLKVKNVLFLKGKRNKFIVRTPDENLVYTIQEQNSWWVGYFCYGLRPLQLSVRDGAGVEVMRIDRPYACTSRVFPCQLQRVQVFSPPGTRIGCIQQKWTPIRPEYLVVKENGEQVFFIQGPLVTISCFRDIQFHIYRPDGTAVGSTCKRWQGVVHAMFLAPVCDKFGVAFERDLTVEEKALLLAATLLLDYMYYDV</sequence>
<comment type="similarity">
    <text evidence="1 2">Belongs to the phospholipid scramblase family.</text>
</comment>
<dbReference type="RefSeq" id="XP_052745396.1">
    <property type="nucleotide sequence ID" value="XM_052889436.1"/>
</dbReference>
<proteinExistence type="inferred from homology"/>
<comment type="cofactor">
    <cofactor evidence="2">
        <name>Ca(2+)</name>
        <dbReference type="ChEBI" id="CHEBI:29108"/>
    </cofactor>
</comment>
<evidence type="ECO:0000313" key="4">
    <source>
        <dbReference type="RefSeq" id="XP_052745396.1"/>
    </source>
</evidence>
<accession>A0ABM3M1R2</accession>
<keyword evidence="2" id="KW-0449">Lipoprotein</keyword>
<keyword evidence="2" id="KW-0564">Palmitate</keyword>
<evidence type="ECO:0000313" key="3">
    <source>
        <dbReference type="Proteomes" id="UP001652582"/>
    </source>
</evidence>
<dbReference type="GeneID" id="112054221"/>
<reference evidence="4" key="1">
    <citation type="submission" date="2025-08" db="UniProtKB">
        <authorList>
            <consortium name="RefSeq"/>
        </authorList>
    </citation>
    <scope>IDENTIFICATION</scope>
</reference>